<evidence type="ECO:0000313" key="2">
    <source>
        <dbReference type="Proteomes" id="UP001189624"/>
    </source>
</evidence>
<dbReference type="Proteomes" id="UP001189624">
    <property type="component" value="Chromosome 5"/>
</dbReference>
<accession>A0AA86SW04</accession>
<organism evidence="1 2">
    <name type="scientific">Sphenostylis stenocarpa</name>
    <dbReference type="NCBI Taxonomy" id="92480"/>
    <lineage>
        <taxon>Eukaryota</taxon>
        <taxon>Viridiplantae</taxon>
        <taxon>Streptophyta</taxon>
        <taxon>Embryophyta</taxon>
        <taxon>Tracheophyta</taxon>
        <taxon>Spermatophyta</taxon>
        <taxon>Magnoliopsida</taxon>
        <taxon>eudicotyledons</taxon>
        <taxon>Gunneridae</taxon>
        <taxon>Pentapetalae</taxon>
        <taxon>rosids</taxon>
        <taxon>fabids</taxon>
        <taxon>Fabales</taxon>
        <taxon>Fabaceae</taxon>
        <taxon>Papilionoideae</taxon>
        <taxon>50 kb inversion clade</taxon>
        <taxon>NPAAA clade</taxon>
        <taxon>indigoferoid/millettioid clade</taxon>
        <taxon>Phaseoleae</taxon>
        <taxon>Sphenostylis</taxon>
    </lineage>
</organism>
<name>A0AA86SW04_9FABA</name>
<reference evidence="1" key="1">
    <citation type="submission" date="2023-10" db="EMBL/GenBank/DDBJ databases">
        <authorList>
            <person name="Domelevo Entfellner J.-B."/>
        </authorList>
    </citation>
    <scope>NUCLEOTIDE SEQUENCE</scope>
</reference>
<dbReference type="AlphaFoldDB" id="A0AA86SW04"/>
<dbReference type="Gramene" id="rna-AYBTSS11_LOCUS16580">
    <property type="protein sequence ID" value="CAJ1956289.1"/>
    <property type="gene ID" value="gene-AYBTSS11_LOCUS16580"/>
</dbReference>
<evidence type="ECO:0000313" key="1">
    <source>
        <dbReference type="EMBL" id="CAJ1956289.1"/>
    </source>
</evidence>
<protein>
    <submittedName>
        <fullName evidence="1">Uncharacterized protein</fullName>
    </submittedName>
</protein>
<proteinExistence type="predicted"/>
<keyword evidence="2" id="KW-1185">Reference proteome</keyword>
<gene>
    <name evidence="1" type="ORF">AYBTSS11_LOCUS16580</name>
</gene>
<sequence>MAVGRREGKRGQENRLRVVERGCDSWDTQTGKRGEVFRLVVTPQFTEEIKANSRGIS</sequence>
<dbReference type="EMBL" id="OY731402">
    <property type="protein sequence ID" value="CAJ1956289.1"/>
    <property type="molecule type" value="Genomic_DNA"/>
</dbReference>